<evidence type="ECO:0000259" key="7">
    <source>
        <dbReference type="PROSITE" id="PS50961"/>
    </source>
</evidence>
<feature type="domain" description="XRRM" evidence="8">
    <location>
        <begin position="258"/>
        <end position="391"/>
    </location>
</feature>
<dbReference type="PANTHER" id="PTHR22792">
    <property type="entry name" value="LUPUS LA PROTEIN-RELATED"/>
    <property type="match status" value="1"/>
</dbReference>
<evidence type="ECO:0000256" key="5">
    <source>
        <dbReference type="SAM" id="MobiDB-lite"/>
    </source>
</evidence>
<feature type="region of interest" description="Disordered" evidence="5">
    <location>
        <begin position="359"/>
        <end position="395"/>
    </location>
</feature>
<dbReference type="SMART" id="SM00360">
    <property type="entry name" value="RRM"/>
    <property type="match status" value="1"/>
</dbReference>
<dbReference type="InterPro" id="IPR045180">
    <property type="entry name" value="La_dom_prot"/>
</dbReference>
<evidence type="ECO:0000313" key="10">
    <source>
        <dbReference type="Proteomes" id="UP001497392"/>
    </source>
</evidence>
<dbReference type="InterPro" id="IPR012677">
    <property type="entry name" value="Nucleotide-bd_a/b_plait_sf"/>
</dbReference>
<evidence type="ECO:0000256" key="2">
    <source>
        <dbReference type="ARBA" id="ARBA00022884"/>
    </source>
</evidence>
<evidence type="ECO:0000313" key="9">
    <source>
        <dbReference type="EMBL" id="CAL5227096.1"/>
    </source>
</evidence>
<dbReference type="PANTHER" id="PTHR22792:SF140">
    <property type="entry name" value="ACHILLES, ISOFORM A"/>
    <property type="match status" value="1"/>
</dbReference>
<organism evidence="9 10">
    <name type="scientific">Coccomyxa viridis</name>
    <dbReference type="NCBI Taxonomy" id="1274662"/>
    <lineage>
        <taxon>Eukaryota</taxon>
        <taxon>Viridiplantae</taxon>
        <taxon>Chlorophyta</taxon>
        <taxon>core chlorophytes</taxon>
        <taxon>Trebouxiophyceae</taxon>
        <taxon>Trebouxiophyceae incertae sedis</taxon>
        <taxon>Coccomyxaceae</taxon>
        <taxon>Coccomyxa</taxon>
    </lineage>
</organism>
<dbReference type="CDD" id="cd12291">
    <property type="entry name" value="RRM1_La"/>
    <property type="match status" value="1"/>
</dbReference>
<dbReference type="SMART" id="SM00715">
    <property type="entry name" value="LA"/>
    <property type="match status" value="1"/>
</dbReference>
<protein>
    <submittedName>
        <fullName evidence="9">G10002 protein</fullName>
    </submittedName>
</protein>
<accession>A0ABP1G8J7</accession>
<feature type="domain" description="HTH La-type RNA-binding" evidence="7">
    <location>
        <begin position="11"/>
        <end position="115"/>
    </location>
</feature>
<dbReference type="Proteomes" id="UP001497392">
    <property type="component" value="Unassembled WGS sequence"/>
</dbReference>
<dbReference type="InterPro" id="IPR006630">
    <property type="entry name" value="La_HTH"/>
</dbReference>
<dbReference type="SUPFAM" id="SSF54928">
    <property type="entry name" value="RNA-binding domain, RBD"/>
    <property type="match status" value="1"/>
</dbReference>
<dbReference type="SUPFAM" id="SSF46785">
    <property type="entry name" value="Winged helix' DNA-binding domain"/>
    <property type="match status" value="1"/>
</dbReference>
<feature type="region of interest" description="Disordered" evidence="5">
    <location>
        <begin position="204"/>
        <end position="255"/>
    </location>
</feature>
<feature type="compositionally biased region" description="Low complexity" evidence="5">
    <location>
        <begin position="221"/>
        <end position="252"/>
    </location>
</feature>
<dbReference type="Pfam" id="PF05383">
    <property type="entry name" value="La"/>
    <property type="match status" value="1"/>
</dbReference>
<dbReference type="PRINTS" id="PR00302">
    <property type="entry name" value="LUPUSLA"/>
</dbReference>
<dbReference type="Gene3D" id="1.10.10.10">
    <property type="entry name" value="Winged helix-like DNA-binding domain superfamily/Winged helix DNA-binding domain"/>
    <property type="match status" value="1"/>
</dbReference>
<keyword evidence="10" id="KW-1185">Reference proteome</keyword>
<comment type="subcellular location">
    <subcellularLocation>
        <location evidence="1">Nucleus</location>
    </subcellularLocation>
</comment>
<dbReference type="InterPro" id="IPR000504">
    <property type="entry name" value="RRM_dom"/>
</dbReference>
<dbReference type="InterPro" id="IPR035979">
    <property type="entry name" value="RBD_domain_sf"/>
</dbReference>
<dbReference type="Gene3D" id="3.30.70.330">
    <property type="match status" value="2"/>
</dbReference>
<proteinExistence type="predicted"/>
<dbReference type="InterPro" id="IPR036390">
    <property type="entry name" value="WH_DNA-bd_sf"/>
</dbReference>
<feature type="compositionally biased region" description="Basic and acidic residues" evidence="5">
    <location>
        <begin position="204"/>
        <end position="218"/>
    </location>
</feature>
<gene>
    <name evidence="9" type="primary">g10002</name>
    <name evidence="9" type="ORF">VP750_LOCUS9002</name>
</gene>
<evidence type="ECO:0000256" key="3">
    <source>
        <dbReference type="ARBA" id="ARBA00023242"/>
    </source>
</evidence>
<dbReference type="PROSITE" id="PS50961">
    <property type="entry name" value="HTH_LA"/>
    <property type="match status" value="1"/>
</dbReference>
<evidence type="ECO:0000259" key="8">
    <source>
        <dbReference type="PROSITE" id="PS51939"/>
    </source>
</evidence>
<keyword evidence="2 4" id="KW-0694">RNA-binding</keyword>
<feature type="domain" description="RRM" evidence="6">
    <location>
        <begin position="124"/>
        <end position="218"/>
    </location>
</feature>
<evidence type="ECO:0000259" key="6">
    <source>
        <dbReference type="PROSITE" id="PS50102"/>
    </source>
</evidence>
<dbReference type="EMBL" id="CAXHTA020000017">
    <property type="protein sequence ID" value="CAL5227096.1"/>
    <property type="molecule type" value="Genomic_DNA"/>
</dbReference>
<sequence length="395" mass="43653">MNLQHARTDLLEFPPETQAKLKKQIEFYFSDSNLPRDVFMADQIAADPEGFVDLALLCTFKRMRDILGVKEAMHRSSVPDTMVEMVGNALQSCESLTLSEDKKKVRRTVPLTSAEDAIALIDQRSLYASPFPFKTSLDAITDFFQKRAPLNSVRMRRHMESKDFRGSVFVEFADEAAAQKVLKEQLEYEGAPIHLEPKLDFVTRKKAERKSKAEERKPGTAGSEEQAAGVEGVAAPSSAAAAGKADEAPVQAPEEEEAYEEGLLLGFDFGDIEHDLYFSNIKESLSGGNAGNIRYVEFQRGAPSGVVRYQAKDIIPKILESADSESKLQIAGFMATIKKLEGEQEKAFYMRAAAEKASRAAAGQEMTPFGRGRGQKRQRGGGRGRGGGRHKRGRH</sequence>
<evidence type="ECO:0000256" key="1">
    <source>
        <dbReference type="ARBA" id="ARBA00004123"/>
    </source>
</evidence>
<dbReference type="InterPro" id="IPR014886">
    <property type="entry name" value="La_xRRM"/>
</dbReference>
<dbReference type="PROSITE" id="PS50102">
    <property type="entry name" value="RRM"/>
    <property type="match status" value="1"/>
</dbReference>
<name>A0ABP1G8J7_9CHLO</name>
<evidence type="ECO:0000256" key="4">
    <source>
        <dbReference type="PROSITE-ProRule" id="PRU00332"/>
    </source>
</evidence>
<dbReference type="Pfam" id="PF08777">
    <property type="entry name" value="RRM_3"/>
    <property type="match status" value="1"/>
</dbReference>
<dbReference type="PROSITE" id="PS51939">
    <property type="entry name" value="XRRM"/>
    <property type="match status" value="1"/>
</dbReference>
<dbReference type="Pfam" id="PF00076">
    <property type="entry name" value="RRM_1"/>
    <property type="match status" value="1"/>
</dbReference>
<reference evidence="9 10" key="1">
    <citation type="submission" date="2024-06" db="EMBL/GenBank/DDBJ databases">
        <authorList>
            <person name="Kraege A."/>
            <person name="Thomma B."/>
        </authorList>
    </citation>
    <scope>NUCLEOTIDE SEQUENCE [LARGE SCALE GENOMIC DNA]</scope>
</reference>
<comment type="caution">
    <text evidence="9">The sequence shown here is derived from an EMBL/GenBank/DDBJ whole genome shotgun (WGS) entry which is preliminary data.</text>
</comment>
<keyword evidence="3" id="KW-0539">Nucleus</keyword>
<feature type="compositionally biased region" description="Basic residues" evidence="5">
    <location>
        <begin position="373"/>
        <end position="395"/>
    </location>
</feature>
<dbReference type="InterPro" id="IPR036388">
    <property type="entry name" value="WH-like_DNA-bd_sf"/>
</dbReference>
<dbReference type="InterPro" id="IPR002344">
    <property type="entry name" value="Lupus_La"/>
</dbReference>